<dbReference type="PATRIC" id="fig|1051646.9.peg.3993"/>
<name>A0A0A0SIX3_9VIBR</name>
<dbReference type="HOGENOM" id="CLU_1618327_0_0_6"/>
<sequence length="164" mass="18899">MVKKIKEYIAATVLVALLVLLVLTSVLLLVQGDTVENEQTITGSILQLKFHSGSRNVDPYYELMVGTDGSKRYIAGRYYKDVEHLFNPYQGAKLAFRDVEVYYIESELFDDKYTVTKIMHQGDLIYDRHYSPPCDWKSNISSIMGVLLVLFLLSRLIEYMRSLE</sequence>
<reference evidence="2 3" key="1">
    <citation type="submission" date="2014-08" db="EMBL/GenBank/DDBJ databases">
        <title>First Complete Genome Sequence of the Shellfish Pathogen Vibrio tubiashii.</title>
        <authorList>
            <person name="Richards G.P."/>
            <person name="Needleman D.S."/>
            <person name="Watson M.A."/>
            <person name="Bono J.L."/>
        </authorList>
    </citation>
    <scope>NUCLEOTIDE SEQUENCE [LARGE SCALE GENOMIC DNA]</scope>
    <source>
        <strain evidence="2 3">ATCC 19109</strain>
    </source>
</reference>
<protein>
    <submittedName>
        <fullName evidence="2">Uncharacterized protein</fullName>
    </submittedName>
</protein>
<evidence type="ECO:0000313" key="2">
    <source>
        <dbReference type="EMBL" id="AIW16445.1"/>
    </source>
</evidence>
<keyword evidence="1" id="KW-0812">Transmembrane</keyword>
<proteinExistence type="predicted"/>
<evidence type="ECO:0000256" key="1">
    <source>
        <dbReference type="SAM" id="Phobius"/>
    </source>
</evidence>
<dbReference type="GeneID" id="23447079"/>
<dbReference type="KEGG" id="vtu:IX91_20360"/>
<organism evidence="2 3">
    <name type="scientific">Vibrio tubiashii ATCC 19109</name>
    <dbReference type="NCBI Taxonomy" id="1051646"/>
    <lineage>
        <taxon>Bacteria</taxon>
        <taxon>Pseudomonadati</taxon>
        <taxon>Pseudomonadota</taxon>
        <taxon>Gammaproteobacteria</taxon>
        <taxon>Vibrionales</taxon>
        <taxon>Vibrionaceae</taxon>
        <taxon>Vibrio</taxon>
        <taxon>Vibrio oreintalis group</taxon>
    </lineage>
</organism>
<keyword evidence="1" id="KW-0472">Membrane</keyword>
<dbReference type="Proteomes" id="UP000030071">
    <property type="component" value="Chromosome 2"/>
</dbReference>
<dbReference type="EMBL" id="CP009355">
    <property type="protein sequence ID" value="AIW16445.1"/>
    <property type="molecule type" value="Genomic_DNA"/>
</dbReference>
<feature type="transmembrane region" description="Helical" evidence="1">
    <location>
        <begin position="140"/>
        <end position="157"/>
    </location>
</feature>
<evidence type="ECO:0000313" key="3">
    <source>
        <dbReference type="Proteomes" id="UP000030071"/>
    </source>
</evidence>
<dbReference type="RefSeq" id="WP_004749517.1">
    <property type="nucleotide sequence ID" value="NZ_CP009355.1"/>
</dbReference>
<gene>
    <name evidence="2" type="ORF">IX91_20360</name>
</gene>
<accession>A0A0A0SIX3</accession>
<keyword evidence="1" id="KW-1133">Transmembrane helix</keyword>
<dbReference type="AlphaFoldDB" id="A0A0A0SIX3"/>